<dbReference type="AlphaFoldDB" id="A0A660KZB5"/>
<sequence length="101" mass="11760">MKPNQSQTKSKHQQVMKNQSTNRSWKIKAPNKIKSKSKRNQEHQRSWQNMKPNQSQTKPNQHHSITTIFGSWNAEIQLLLGVVEDPWDLVLSEPSFAIRGK</sequence>
<reference evidence="2 3" key="1">
    <citation type="submission" date="2019-06" db="EMBL/GenBank/DDBJ databases">
        <title>A chromosomal-level reference genome of Carpinus fangiana (Coryloideae, Betulaceae).</title>
        <authorList>
            <person name="Yang X."/>
            <person name="Wang Z."/>
            <person name="Zhang L."/>
            <person name="Hao G."/>
            <person name="Liu J."/>
            <person name="Yang Y."/>
        </authorList>
    </citation>
    <scope>NUCLEOTIDE SEQUENCE [LARGE SCALE GENOMIC DNA]</scope>
    <source>
        <strain evidence="2">Cfa_2016G</strain>
        <tissue evidence="2">Leaf</tissue>
    </source>
</reference>
<feature type="compositionally biased region" description="Polar residues" evidence="1">
    <location>
        <begin position="46"/>
        <end position="64"/>
    </location>
</feature>
<evidence type="ECO:0000313" key="2">
    <source>
        <dbReference type="EMBL" id="KAE8039346.1"/>
    </source>
</evidence>
<dbReference type="EMBL" id="CM017324">
    <property type="protein sequence ID" value="KAE8039346.1"/>
    <property type="molecule type" value="Genomic_DNA"/>
</dbReference>
<gene>
    <name evidence="2" type="ORF">FH972_011767</name>
</gene>
<organism evidence="2 3">
    <name type="scientific">Carpinus fangiana</name>
    <dbReference type="NCBI Taxonomy" id="176857"/>
    <lineage>
        <taxon>Eukaryota</taxon>
        <taxon>Viridiplantae</taxon>
        <taxon>Streptophyta</taxon>
        <taxon>Embryophyta</taxon>
        <taxon>Tracheophyta</taxon>
        <taxon>Spermatophyta</taxon>
        <taxon>Magnoliopsida</taxon>
        <taxon>eudicotyledons</taxon>
        <taxon>Gunneridae</taxon>
        <taxon>Pentapetalae</taxon>
        <taxon>rosids</taxon>
        <taxon>fabids</taxon>
        <taxon>Fagales</taxon>
        <taxon>Betulaceae</taxon>
        <taxon>Carpinus</taxon>
    </lineage>
</organism>
<dbReference type="Proteomes" id="UP000327013">
    <property type="component" value="Chromosome 4"/>
</dbReference>
<feature type="compositionally biased region" description="Polar residues" evidence="1">
    <location>
        <begin position="15"/>
        <end position="24"/>
    </location>
</feature>
<keyword evidence="3" id="KW-1185">Reference proteome</keyword>
<feature type="compositionally biased region" description="Basic residues" evidence="1">
    <location>
        <begin position="25"/>
        <end position="38"/>
    </location>
</feature>
<evidence type="ECO:0000256" key="1">
    <source>
        <dbReference type="SAM" id="MobiDB-lite"/>
    </source>
</evidence>
<name>A0A660KZB5_9ROSI</name>
<protein>
    <submittedName>
        <fullName evidence="2">Uncharacterized protein</fullName>
    </submittedName>
</protein>
<feature type="region of interest" description="Disordered" evidence="1">
    <location>
        <begin position="1"/>
        <end position="64"/>
    </location>
</feature>
<evidence type="ECO:0000313" key="3">
    <source>
        <dbReference type="Proteomes" id="UP000327013"/>
    </source>
</evidence>
<proteinExistence type="predicted"/>
<accession>A0A660KZB5</accession>